<accession>A0A7X0DMI8</accession>
<dbReference type="EMBL" id="JACIIX010000001">
    <property type="protein sequence ID" value="MBB6209222.1"/>
    <property type="molecule type" value="Genomic_DNA"/>
</dbReference>
<feature type="region of interest" description="Disordered" evidence="1">
    <location>
        <begin position="33"/>
        <end position="58"/>
    </location>
</feature>
<evidence type="ECO:0000256" key="1">
    <source>
        <dbReference type="SAM" id="MobiDB-lite"/>
    </source>
</evidence>
<dbReference type="RefSeq" id="WP_184261275.1">
    <property type="nucleotide sequence ID" value="NZ_JACIIX010000001.1"/>
</dbReference>
<evidence type="ECO:0000313" key="3">
    <source>
        <dbReference type="Proteomes" id="UP000544872"/>
    </source>
</evidence>
<name>A0A7X0DMI8_NOVIT</name>
<sequence>MPRRSSGVSLILSLSLMAGILILLPRHPLDGSPPPPVQPVLHPPPVPAFHPTGGTGSVSAADAMLQSREIAGTRHLDRQRLQQQVRALAHCDTMDACGRTRLDVNALNSLLPSPP</sequence>
<keyword evidence="3" id="KW-1185">Reference proteome</keyword>
<dbReference type="Proteomes" id="UP000544872">
    <property type="component" value="Unassembled WGS sequence"/>
</dbReference>
<dbReference type="AlphaFoldDB" id="A0A7X0DMI8"/>
<organism evidence="2 3">
    <name type="scientific">Novispirillum itersonii</name>
    <name type="common">Aquaspirillum itersonii</name>
    <dbReference type="NCBI Taxonomy" id="189"/>
    <lineage>
        <taxon>Bacteria</taxon>
        <taxon>Pseudomonadati</taxon>
        <taxon>Pseudomonadota</taxon>
        <taxon>Alphaproteobacteria</taxon>
        <taxon>Rhodospirillales</taxon>
        <taxon>Novispirillaceae</taxon>
        <taxon>Novispirillum</taxon>
    </lineage>
</organism>
<proteinExistence type="predicted"/>
<feature type="compositionally biased region" description="Pro residues" evidence="1">
    <location>
        <begin position="33"/>
        <end position="48"/>
    </location>
</feature>
<protein>
    <submittedName>
        <fullName evidence="2">Uncharacterized protein</fullName>
    </submittedName>
</protein>
<evidence type="ECO:0000313" key="2">
    <source>
        <dbReference type="EMBL" id="MBB6209222.1"/>
    </source>
</evidence>
<gene>
    <name evidence="2" type="ORF">FHS48_000603</name>
</gene>
<comment type="caution">
    <text evidence="2">The sequence shown here is derived from an EMBL/GenBank/DDBJ whole genome shotgun (WGS) entry which is preliminary data.</text>
</comment>
<reference evidence="2 3" key="1">
    <citation type="submission" date="2020-08" db="EMBL/GenBank/DDBJ databases">
        <title>Genomic Encyclopedia of Type Strains, Phase IV (KMG-IV): sequencing the most valuable type-strain genomes for metagenomic binning, comparative biology and taxonomic classification.</title>
        <authorList>
            <person name="Goeker M."/>
        </authorList>
    </citation>
    <scope>NUCLEOTIDE SEQUENCE [LARGE SCALE GENOMIC DNA]</scope>
    <source>
        <strain evidence="2 3">DSM 11590</strain>
    </source>
</reference>